<evidence type="ECO:0000256" key="1">
    <source>
        <dbReference type="SAM" id="MobiDB-lite"/>
    </source>
</evidence>
<reference evidence="4" key="1">
    <citation type="journal article" date="2021" name="Nat. Commun.">
        <title>Genetic determinants of endophytism in the Arabidopsis root mycobiome.</title>
        <authorList>
            <person name="Mesny F."/>
            <person name="Miyauchi S."/>
            <person name="Thiergart T."/>
            <person name="Pickel B."/>
            <person name="Atanasova L."/>
            <person name="Karlsson M."/>
            <person name="Huettel B."/>
            <person name="Barry K.W."/>
            <person name="Haridas S."/>
            <person name="Chen C."/>
            <person name="Bauer D."/>
            <person name="Andreopoulos W."/>
            <person name="Pangilinan J."/>
            <person name="LaButti K."/>
            <person name="Riley R."/>
            <person name="Lipzen A."/>
            <person name="Clum A."/>
            <person name="Drula E."/>
            <person name="Henrissat B."/>
            <person name="Kohler A."/>
            <person name="Grigoriev I.V."/>
            <person name="Martin F.M."/>
            <person name="Hacquard S."/>
        </authorList>
    </citation>
    <scope>NUCLEOTIDE SEQUENCE</scope>
    <source>
        <strain evidence="4">MPI-CAGE-CH-0243</strain>
    </source>
</reference>
<comment type="caution">
    <text evidence="4">The sequence shown here is derived from an EMBL/GenBank/DDBJ whole genome shotgun (WGS) entry which is preliminary data.</text>
</comment>
<keyword evidence="2" id="KW-0472">Membrane</keyword>
<evidence type="ECO:0000313" key="4">
    <source>
        <dbReference type="EMBL" id="KAH7135442.1"/>
    </source>
</evidence>
<evidence type="ECO:0000313" key="5">
    <source>
        <dbReference type="Proteomes" id="UP000700596"/>
    </source>
</evidence>
<evidence type="ECO:0000256" key="2">
    <source>
        <dbReference type="SAM" id="Phobius"/>
    </source>
</evidence>
<organism evidence="4 5">
    <name type="scientific">Dendryphion nanum</name>
    <dbReference type="NCBI Taxonomy" id="256645"/>
    <lineage>
        <taxon>Eukaryota</taxon>
        <taxon>Fungi</taxon>
        <taxon>Dikarya</taxon>
        <taxon>Ascomycota</taxon>
        <taxon>Pezizomycotina</taxon>
        <taxon>Dothideomycetes</taxon>
        <taxon>Pleosporomycetidae</taxon>
        <taxon>Pleosporales</taxon>
        <taxon>Torulaceae</taxon>
        <taxon>Dendryphion</taxon>
    </lineage>
</organism>
<gene>
    <name evidence="4" type="ORF">B0J11DRAFT_159551</name>
</gene>
<keyword evidence="2" id="KW-1133">Transmembrane helix</keyword>
<proteinExistence type="predicted"/>
<protein>
    <submittedName>
        <fullName evidence="4">Uncharacterized protein</fullName>
    </submittedName>
</protein>
<feature type="transmembrane region" description="Helical" evidence="2">
    <location>
        <begin position="153"/>
        <end position="176"/>
    </location>
</feature>
<keyword evidence="3" id="KW-0732">Signal</keyword>
<dbReference type="Proteomes" id="UP000700596">
    <property type="component" value="Unassembled WGS sequence"/>
</dbReference>
<sequence length="260" mass="27805">MSSSSSIIVSVLFWILVVSGVVESTNIGTFKDKTCSKSADNYRGPNGYPDGHCTPLHVFGNASFSVVDIDRGCAITIYGSDDDPSLPCSSKTKIIAQHTKCYNSSWIYYSIDGCDIPVSIPSISPTSTPISIPSTSTPSPKSTSPPTSNSMPIIIGGIVGGVSAFALALIAVMLMFRRRYQNHSQRPLPPLPSHELSPDGQVTEMMFPGKRMKIELHAHVAAAEMGRNSGYWPPAELPGDMLVNDDKKGMGTVVKIGVAR</sequence>
<name>A0A9P9EDH8_9PLEO</name>
<feature type="chain" id="PRO_5040163970" evidence="3">
    <location>
        <begin position="25"/>
        <end position="260"/>
    </location>
</feature>
<dbReference type="AlphaFoldDB" id="A0A9P9EDH8"/>
<evidence type="ECO:0000256" key="3">
    <source>
        <dbReference type="SAM" id="SignalP"/>
    </source>
</evidence>
<keyword evidence="2" id="KW-0812">Transmembrane</keyword>
<accession>A0A9P9EDH8</accession>
<keyword evidence="5" id="KW-1185">Reference proteome</keyword>
<dbReference type="OrthoDB" id="4157427at2759"/>
<feature type="region of interest" description="Disordered" evidence="1">
    <location>
        <begin position="127"/>
        <end position="148"/>
    </location>
</feature>
<dbReference type="EMBL" id="JAGMWT010000002">
    <property type="protein sequence ID" value="KAH7135442.1"/>
    <property type="molecule type" value="Genomic_DNA"/>
</dbReference>
<feature type="signal peptide" evidence="3">
    <location>
        <begin position="1"/>
        <end position="24"/>
    </location>
</feature>